<protein>
    <submittedName>
        <fullName evidence="1">Uncharacterized protein</fullName>
    </submittedName>
</protein>
<accession>A0ABY4RDC4</accession>
<reference evidence="1" key="1">
    <citation type="submission" date="2021-09" db="EMBL/GenBank/DDBJ databases">
        <title>First case of bloodstream infection caused by Mixta hanseatica sp. nov., a member of the Erwiniaceae family.</title>
        <authorList>
            <person name="Both A."/>
            <person name="Huang J."/>
            <person name="Wenzel P."/>
            <person name="Aepfelbacher M."/>
            <person name="Rohde H."/>
            <person name="Christner M."/>
            <person name="Hentschke M."/>
        </authorList>
    </citation>
    <scope>NUCLEOTIDE SEQUENCE</scope>
    <source>
        <strain evidence="1">X22927</strain>
    </source>
</reference>
<dbReference type="EMBL" id="CP082904">
    <property type="protein sequence ID" value="UQY45022.1"/>
    <property type="molecule type" value="Genomic_DNA"/>
</dbReference>
<dbReference type="Proteomes" id="UP001056635">
    <property type="component" value="Chromosome"/>
</dbReference>
<sequence>MSEVNFTWFVRFTFTKNEVEKTETALASGDDASKVLNAVIQNLTEQHGIDRADIDILAFNRV</sequence>
<evidence type="ECO:0000313" key="2">
    <source>
        <dbReference type="Proteomes" id="UP001056635"/>
    </source>
</evidence>
<dbReference type="RefSeq" id="WP_249893603.1">
    <property type="nucleotide sequence ID" value="NZ_CP082904.1"/>
</dbReference>
<proteinExistence type="predicted"/>
<name>A0ABY4RDC4_9GAMM</name>
<evidence type="ECO:0000313" key="1">
    <source>
        <dbReference type="EMBL" id="UQY45022.1"/>
    </source>
</evidence>
<keyword evidence="2" id="KW-1185">Reference proteome</keyword>
<organism evidence="1 2">
    <name type="scientific">Mixta hanseatica</name>
    <dbReference type="NCBI Taxonomy" id="2872648"/>
    <lineage>
        <taxon>Bacteria</taxon>
        <taxon>Pseudomonadati</taxon>
        <taxon>Pseudomonadota</taxon>
        <taxon>Gammaproteobacteria</taxon>
        <taxon>Enterobacterales</taxon>
        <taxon>Erwiniaceae</taxon>
        <taxon>Mixta</taxon>
    </lineage>
</organism>
<gene>
    <name evidence="1" type="ORF">K6958_04895</name>
</gene>